<keyword evidence="5 9" id="KW-0732">Signal</keyword>
<dbReference type="EMBL" id="JBJKBG010000001">
    <property type="protein sequence ID" value="KAL3753018.1"/>
    <property type="molecule type" value="Genomic_DNA"/>
</dbReference>
<evidence type="ECO:0000256" key="1">
    <source>
        <dbReference type="ARBA" id="ARBA00004609"/>
    </source>
</evidence>
<keyword evidence="7" id="KW-0325">Glycoprotein</keyword>
<dbReference type="Proteomes" id="UP001634007">
    <property type="component" value="Unassembled WGS sequence"/>
</dbReference>
<feature type="domain" description="COBRA C-terminal" evidence="10">
    <location>
        <begin position="411"/>
        <end position="624"/>
    </location>
</feature>
<gene>
    <name evidence="11" type="ORF">ACJRO7_000418</name>
</gene>
<evidence type="ECO:0000256" key="7">
    <source>
        <dbReference type="ARBA" id="ARBA00023180"/>
    </source>
</evidence>
<sequence>MPTLLPTLLLLLLAAAAPFSSAQTTAAAPAPSAADACNGVFLSYAYTGGKQLHPTNATHQAYSFQSTLTVVNQGADELKSWMVSVGFQHDELLVSASNAVLADGSSFPASVGNGTVFAGASMTDLKTAIETAGDATQMGLTVDLVGTQFGVKSPAVPMPANISLANDGFVCPAPTMQGNSTMQVCCTKDANSKANVTVGDEFLSRKSGDLTIMYDVTRTYDSNYWAQVTIANHNPLGRLDNWKLSWDWMNDEFIFTMKGAYPSVIDSTDCIFGTQGTYYAAMDFSTVLSCEKRPTIIDLPPTKANDTAVGLVPNCCRNGTILPPSMDPSKSTSVFQMQVYKMPPNLNRSMLSPPQNWQINGTLNPDYQCGQPIRVSPSQFPDPSGLPSNTTAVASWQVVCNITEAKGSSPRCCVSFSAYYNESVVPCPTCACGCPSSTSQTCSTTAPAILLPSSALLVPFENRSALATAWAGLKHLTIPQPPPCGDNCGVSINWHLYTDYTRGWTARVTIFNWDETSFPDWFTAFQMDKAAPGFEKAYSFNGTMLEINGVNSTILMQGLPGLNYLVAETDGANPQKDPRVPGKQQSVISFTKKNIAGLNVPLGDGFPTKVFFNGDECALPSYYPTSSGSRSMSNIVFSVLLASVLFKLMQR</sequence>
<dbReference type="Pfam" id="PF04833">
    <property type="entry name" value="COBRA"/>
    <property type="match status" value="1"/>
</dbReference>
<evidence type="ECO:0000259" key="10">
    <source>
        <dbReference type="Pfam" id="PF25079"/>
    </source>
</evidence>
<dbReference type="PANTHER" id="PTHR31052:SF3">
    <property type="entry name" value="COBRA-LIKE PROTEIN 7"/>
    <property type="match status" value="1"/>
</dbReference>
<name>A0ABD3LMM9_EUCGL</name>
<protein>
    <recommendedName>
        <fullName evidence="10">COBRA C-terminal domain-containing protein</fullName>
    </recommendedName>
</protein>
<keyword evidence="6" id="KW-0472">Membrane</keyword>
<feature type="chain" id="PRO_5044783666" description="COBRA C-terminal domain-containing protein" evidence="9">
    <location>
        <begin position="23"/>
        <end position="651"/>
    </location>
</feature>
<evidence type="ECO:0000256" key="6">
    <source>
        <dbReference type="ARBA" id="ARBA00023136"/>
    </source>
</evidence>
<dbReference type="AlphaFoldDB" id="A0ABD3LMM9"/>
<keyword evidence="8" id="KW-0449">Lipoprotein</keyword>
<reference evidence="11 12" key="1">
    <citation type="submission" date="2024-11" db="EMBL/GenBank/DDBJ databases">
        <title>Chromosome-level genome assembly of Eucalyptus globulus Labill. provides insights into its genome evolution.</title>
        <authorList>
            <person name="Li X."/>
        </authorList>
    </citation>
    <scope>NUCLEOTIDE SEQUENCE [LARGE SCALE GENOMIC DNA]</scope>
    <source>
        <strain evidence="11">CL2024</strain>
        <tissue evidence="11">Fresh tender leaves</tissue>
    </source>
</reference>
<dbReference type="GO" id="GO:0005886">
    <property type="term" value="C:plasma membrane"/>
    <property type="evidence" value="ECO:0007669"/>
    <property type="project" value="UniProtKB-SubCell"/>
</dbReference>
<accession>A0ABD3LMM9</accession>
<proteinExistence type="inferred from homology"/>
<dbReference type="PANTHER" id="PTHR31052">
    <property type="entry name" value="COBRA-LIKE PROTEIN 7"/>
    <property type="match status" value="1"/>
</dbReference>
<dbReference type="GO" id="GO:0098552">
    <property type="term" value="C:side of membrane"/>
    <property type="evidence" value="ECO:0007669"/>
    <property type="project" value="UniProtKB-KW"/>
</dbReference>
<comment type="subcellular location">
    <subcellularLocation>
        <location evidence="1">Cell membrane</location>
        <topology evidence="1">Lipid-anchor</topology>
        <topology evidence="1">GPI-anchor</topology>
    </subcellularLocation>
</comment>
<feature type="signal peptide" evidence="9">
    <location>
        <begin position="1"/>
        <end position="22"/>
    </location>
</feature>
<evidence type="ECO:0000256" key="8">
    <source>
        <dbReference type="ARBA" id="ARBA00023288"/>
    </source>
</evidence>
<evidence type="ECO:0000313" key="12">
    <source>
        <dbReference type="Proteomes" id="UP001634007"/>
    </source>
</evidence>
<keyword evidence="4" id="KW-0336">GPI-anchor</keyword>
<evidence type="ECO:0000313" key="11">
    <source>
        <dbReference type="EMBL" id="KAL3753018.1"/>
    </source>
</evidence>
<keyword evidence="3" id="KW-1003">Cell membrane</keyword>
<dbReference type="Pfam" id="PF25079">
    <property type="entry name" value="COB_C"/>
    <property type="match status" value="1"/>
</dbReference>
<comment type="similarity">
    <text evidence="2">Belongs to the COBRA family.</text>
</comment>
<evidence type="ECO:0000256" key="9">
    <source>
        <dbReference type="SAM" id="SignalP"/>
    </source>
</evidence>
<evidence type="ECO:0000256" key="5">
    <source>
        <dbReference type="ARBA" id="ARBA00022729"/>
    </source>
</evidence>
<evidence type="ECO:0000256" key="4">
    <source>
        <dbReference type="ARBA" id="ARBA00022622"/>
    </source>
</evidence>
<comment type="caution">
    <text evidence="11">The sequence shown here is derived from an EMBL/GenBank/DDBJ whole genome shotgun (WGS) entry which is preliminary data.</text>
</comment>
<evidence type="ECO:0000256" key="2">
    <source>
        <dbReference type="ARBA" id="ARBA00005507"/>
    </source>
</evidence>
<evidence type="ECO:0000256" key="3">
    <source>
        <dbReference type="ARBA" id="ARBA00022475"/>
    </source>
</evidence>
<dbReference type="InterPro" id="IPR056900">
    <property type="entry name" value="COB_C"/>
</dbReference>
<organism evidence="11 12">
    <name type="scientific">Eucalyptus globulus</name>
    <name type="common">Tasmanian blue gum</name>
    <dbReference type="NCBI Taxonomy" id="34317"/>
    <lineage>
        <taxon>Eukaryota</taxon>
        <taxon>Viridiplantae</taxon>
        <taxon>Streptophyta</taxon>
        <taxon>Embryophyta</taxon>
        <taxon>Tracheophyta</taxon>
        <taxon>Spermatophyta</taxon>
        <taxon>Magnoliopsida</taxon>
        <taxon>eudicotyledons</taxon>
        <taxon>Gunneridae</taxon>
        <taxon>Pentapetalae</taxon>
        <taxon>rosids</taxon>
        <taxon>malvids</taxon>
        <taxon>Myrtales</taxon>
        <taxon>Myrtaceae</taxon>
        <taxon>Myrtoideae</taxon>
        <taxon>Eucalypteae</taxon>
        <taxon>Eucalyptus</taxon>
    </lineage>
</organism>
<keyword evidence="12" id="KW-1185">Reference proteome</keyword>
<dbReference type="InterPro" id="IPR006918">
    <property type="entry name" value="COBRA_pln"/>
</dbReference>